<evidence type="ECO:0000313" key="1">
    <source>
        <dbReference type="EMBL" id="NEG55400.1"/>
    </source>
</evidence>
<gene>
    <name evidence="1" type="ORF">GFD21_06400</name>
</gene>
<proteinExistence type="predicted"/>
<comment type="caution">
    <text evidence="1">The sequence shown here is derived from an EMBL/GenBank/DDBJ whole genome shotgun (WGS) entry which is preliminary data.</text>
</comment>
<dbReference type="Proteomes" id="UP000483293">
    <property type="component" value="Unassembled WGS sequence"/>
</dbReference>
<evidence type="ECO:0000313" key="2">
    <source>
        <dbReference type="Proteomes" id="UP000483293"/>
    </source>
</evidence>
<keyword evidence="2" id="KW-1185">Reference proteome</keyword>
<dbReference type="EMBL" id="WHZV01000005">
    <property type="protein sequence ID" value="NEG55400.1"/>
    <property type="molecule type" value="Genomic_DNA"/>
</dbReference>
<dbReference type="AlphaFoldDB" id="A0A6L9SS75"/>
<protein>
    <submittedName>
        <fullName evidence="1">Uncharacterized protein</fullName>
    </submittedName>
</protein>
<sequence length="142" mass="15582">MSVENVDIDVLKAVTRFINEGKTRRNLRKAVGGGAVNVVAVSSEETIASVERKMNNTGASCVVLGVYYPSRSPENNIPRWRQVQTVVCERTRLADGTDGFEMFDDLSPDARIGMFCDYLWQKPERVVGIPDFAAVGAELVAA</sequence>
<organism evidence="1 2">
    <name type="scientific">Bifidobacterium platyrrhinorum</name>
    <dbReference type="NCBI Taxonomy" id="2661628"/>
    <lineage>
        <taxon>Bacteria</taxon>
        <taxon>Bacillati</taxon>
        <taxon>Actinomycetota</taxon>
        <taxon>Actinomycetes</taxon>
        <taxon>Bifidobacteriales</taxon>
        <taxon>Bifidobacteriaceae</taxon>
        <taxon>Bifidobacterium</taxon>
    </lineage>
</organism>
<reference evidence="1 2" key="1">
    <citation type="submission" date="2019-10" db="EMBL/GenBank/DDBJ databases">
        <title>Bifidobacterium from non-human primates.</title>
        <authorList>
            <person name="Modesto M."/>
        </authorList>
    </citation>
    <scope>NUCLEOTIDE SEQUENCE [LARGE SCALE GENOMIC DNA]</scope>
    <source>
        <strain evidence="1 2">SMA15</strain>
    </source>
</reference>
<name>A0A6L9SS75_9BIFI</name>
<accession>A0A6L9SS75</accession>
<dbReference type="RefSeq" id="WP_163197114.1">
    <property type="nucleotide sequence ID" value="NZ_WHZV01000005.1"/>
</dbReference>